<sequence>MSGPNQGYSTSRDGTVSGRAAIQGMAPPDNAPTMVDPAMARMWKEIEERQRQEIESLMEKQRQQRKLFDRAMRQRQQAASQANQPTPPAPVAQLQQQFQSQTVPSQAHPLTPAQIQEIQHQQWINQQLLAAYDQAMSNPQRPSQSGLYQQQTPANGYAGPSHTSVAQQPSLPNPPPQSAPSAYAQQQSPVSAGGTGYWTFPNQYLYPPYSFAPGQSYPPVPQAYWWVPPGASQTSGPPPASTTSTMPATMSQSVAQAQAIVNARAPPNGHSVTRQASSNSLPSRTPASGQTVPQQVFLNPAPSYSNETTTNSIRSSIARMPLSSSSATQAASPSVLQPTTNGRAIDIVLGRSKTSPNRPQPSASGPIHSIQSERPAQTTLFPPARSSNALVNAGRPASTGSISTAPSSLTAQAAGKPLVGSERDLFLQQQAVNIRKFDNLLASKPELLGYINADAELRTVYEAYKQGPLRGEVFDSGHLFHNVLKPIIEQRRQTYAAAQSTQQATSQASQPSTLGPGAALGPPMAAFAPPARASAPPPSTSEPVAKPNGTQPRTDTIAADFLKALELQKKKKRKHDQIDDDSPKSAAPEQLSDSSAELGVPSGPPPIKRAPNSAISRVLNSAEERASSVPVTATEGRPAKRRLAANYNPPPGSLAAKVAAMPDVPVLRLRGHGPRATSVVPGNTTSAHAVESSGVMSVPPAYDFFPDDPLLQAAPYSGQPTAVPTLPTMLLAPQALAPVAPETAPIAERHFSPIPIVHAGPPSGILQGVPIVAYAPPLVPPFSTSSVAPQDGNTPASGSEMALIPTGAQDVIHSRPSLADTWRDPNVVPKLYPPPKGLTVEVVIPVSRAALLKTKEAKMRAEANANPWPHPQDRLHDLECQWGDCEALLDSSKRLKAHVLKNHIQTSEDLICKWGFCGAERDSLPRLEMHVHKKHLGAYTYLCPYEACSRSSPTEAAWRSHMSLHHPKEDRILRPLARPAPLRFSTPIPPLPEHPVPPHEVLFLPVRQSPINADFHRELGPWVLRRILGEVRRGQPRSSTAMALSPVKGQVETDSSPPPREHSPIWEPTLSDDPASLPLARYRYAFLNGNTHQIVNRHAPMELDDLVREEGNGEQQNFTSPNSEPAIASHVQSGLRAPSAASINMHSNPPPALPLFLPDEEEEQQQTPLFLPDTPNAPLSPPASPGEPLFLPDEDEEDELNIRPGLSDRRSHYRRIRNLHLPVASFDSDDEEVELGL</sequence>
<feature type="compositionally biased region" description="Low complexity" evidence="1">
    <location>
        <begin position="91"/>
        <end position="106"/>
    </location>
</feature>
<feature type="domain" description="C2H2-type" evidence="2">
    <location>
        <begin position="878"/>
        <end position="903"/>
    </location>
</feature>
<feature type="region of interest" description="Disordered" evidence="1">
    <location>
        <begin position="266"/>
        <end position="291"/>
    </location>
</feature>
<feature type="region of interest" description="Disordered" evidence="1">
    <location>
        <begin position="1110"/>
        <end position="1204"/>
    </location>
</feature>
<name>A0A165DQM8_9BASI</name>
<feature type="domain" description="C2H2-type" evidence="2">
    <location>
        <begin position="910"/>
        <end position="935"/>
    </location>
</feature>
<evidence type="ECO:0000256" key="1">
    <source>
        <dbReference type="SAM" id="MobiDB-lite"/>
    </source>
</evidence>
<dbReference type="InterPro" id="IPR013087">
    <property type="entry name" value="Znf_C2H2_type"/>
</dbReference>
<feature type="compositionally biased region" description="Polar residues" evidence="1">
    <location>
        <begin position="352"/>
        <end position="373"/>
    </location>
</feature>
<dbReference type="SMART" id="SM00355">
    <property type="entry name" value="ZnF_C2H2"/>
    <property type="match status" value="3"/>
</dbReference>
<reference evidence="3 4" key="1">
    <citation type="journal article" date="2016" name="Mol. Biol. Evol.">
        <title>Comparative Genomics of Early-Diverging Mushroom-Forming Fungi Provides Insights into the Origins of Lignocellulose Decay Capabilities.</title>
        <authorList>
            <person name="Nagy L.G."/>
            <person name="Riley R."/>
            <person name="Tritt A."/>
            <person name="Adam C."/>
            <person name="Daum C."/>
            <person name="Floudas D."/>
            <person name="Sun H."/>
            <person name="Yadav J.S."/>
            <person name="Pangilinan J."/>
            <person name="Larsson K.H."/>
            <person name="Matsuura K."/>
            <person name="Barry K."/>
            <person name="Labutti K."/>
            <person name="Kuo R."/>
            <person name="Ohm R.A."/>
            <person name="Bhattacharya S.S."/>
            <person name="Shirouzu T."/>
            <person name="Yoshinaga Y."/>
            <person name="Martin F.M."/>
            <person name="Grigoriev I.V."/>
            <person name="Hibbett D.S."/>
        </authorList>
    </citation>
    <scope>NUCLEOTIDE SEQUENCE [LARGE SCALE GENOMIC DNA]</scope>
    <source>
        <strain evidence="3 4">HHB12733</strain>
    </source>
</reference>
<feature type="region of interest" description="Disordered" evidence="1">
    <location>
        <begin position="495"/>
        <end position="554"/>
    </location>
</feature>
<accession>A0A165DQM8</accession>
<evidence type="ECO:0000313" key="3">
    <source>
        <dbReference type="EMBL" id="KZT53321.1"/>
    </source>
</evidence>
<feature type="domain" description="C2H2-type" evidence="2">
    <location>
        <begin position="941"/>
        <end position="965"/>
    </location>
</feature>
<feature type="region of interest" description="Disordered" evidence="1">
    <location>
        <begin position="136"/>
        <end position="191"/>
    </location>
</feature>
<dbReference type="Proteomes" id="UP000076842">
    <property type="component" value="Unassembled WGS sequence"/>
</dbReference>
<feature type="compositionally biased region" description="Polar residues" evidence="1">
    <location>
        <begin position="1113"/>
        <end position="1123"/>
    </location>
</feature>
<feature type="compositionally biased region" description="Low complexity" evidence="1">
    <location>
        <begin position="179"/>
        <end position="191"/>
    </location>
</feature>
<dbReference type="InParanoid" id="A0A165DQM8"/>
<feature type="compositionally biased region" description="Polar residues" evidence="1">
    <location>
        <begin position="270"/>
        <end position="291"/>
    </location>
</feature>
<dbReference type="STRING" id="1353952.A0A165DQM8"/>
<feature type="region of interest" description="Disordered" evidence="1">
    <location>
        <begin position="1034"/>
        <end position="1072"/>
    </location>
</feature>
<feature type="compositionally biased region" description="Polar residues" evidence="1">
    <location>
        <begin position="1"/>
        <end position="14"/>
    </location>
</feature>
<evidence type="ECO:0000259" key="2">
    <source>
        <dbReference type="SMART" id="SM00355"/>
    </source>
</evidence>
<feature type="region of interest" description="Disordered" evidence="1">
    <location>
        <begin position="55"/>
        <end position="109"/>
    </location>
</feature>
<evidence type="ECO:0000313" key="4">
    <source>
        <dbReference type="Proteomes" id="UP000076842"/>
    </source>
</evidence>
<feature type="compositionally biased region" description="Polar residues" evidence="1">
    <location>
        <begin position="136"/>
        <end position="154"/>
    </location>
</feature>
<proteinExistence type="predicted"/>
<feature type="compositionally biased region" description="Basic and acidic residues" evidence="1">
    <location>
        <begin position="55"/>
        <end position="72"/>
    </location>
</feature>
<dbReference type="AlphaFoldDB" id="A0A165DQM8"/>
<feature type="region of interest" description="Disordered" evidence="1">
    <location>
        <begin position="319"/>
        <end position="373"/>
    </location>
</feature>
<gene>
    <name evidence="3" type="ORF">CALCODRAFT_520153</name>
</gene>
<organism evidence="3 4">
    <name type="scientific">Calocera cornea HHB12733</name>
    <dbReference type="NCBI Taxonomy" id="1353952"/>
    <lineage>
        <taxon>Eukaryota</taxon>
        <taxon>Fungi</taxon>
        <taxon>Dikarya</taxon>
        <taxon>Basidiomycota</taxon>
        <taxon>Agaricomycotina</taxon>
        <taxon>Dacrymycetes</taxon>
        <taxon>Dacrymycetales</taxon>
        <taxon>Dacrymycetaceae</taxon>
        <taxon>Calocera</taxon>
    </lineage>
</organism>
<feature type="region of interest" description="Disordered" evidence="1">
    <location>
        <begin position="1"/>
        <end position="35"/>
    </location>
</feature>
<keyword evidence="4" id="KW-1185">Reference proteome</keyword>
<feature type="compositionally biased region" description="Low complexity" evidence="1">
    <location>
        <begin position="495"/>
        <end position="534"/>
    </location>
</feature>
<feature type="compositionally biased region" description="Low complexity" evidence="1">
    <location>
        <begin position="323"/>
        <end position="334"/>
    </location>
</feature>
<protein>
    <recommendedName>
        <fullName evidence="2">C2H2-type domain-containing protein</fullName>
    </recommendedName>
</protein>
<feature type="compositionally biased region" description="Low complexity" evidence="1">
    <location>
        <begin position="74"/>
        <end position="84"/>
    </location>
</feature>
<feature type="region of interest" description="Disordered" evidence="1">
    <location>
        <begin position="569"/>
        <end position="642"/>
    </location>
</feature>
<dbReference type="EMBL" id="KV424041">
    <property type="protein sequence ID" value="KZT53321.1"/>
    <property type="molecule type" value="Genomic_DNA"/>
</dbReference>
<dbReference type="OrthoDB" id="3254002at2759"/>